<name>A0A382D958_9ZZZZ</name>
<evidence type="ECO:0000256" key="1">
    <source>
        <dbReference type="SAM" id="MobiDB-lite"/>
    </source>
</evidence>
<reference evidence="2" key="1">
    <citation type="submission" date="2018-05" db="EMBL/GenBank/DDBJ databases">
        <authorList>
            <person name="Lanie J.A."/>
            <person name="Ng W.-L."/>
            <person name="Kazmierczak K.M."/>
            <person name="Andrzejewski T.M."/>
            <person name="Davidsen T.M."/>
            <person name="Wayne K.J."/>
            <person name="Tettelin H."/>
            <person name="Glass J.I."/>
            <person name="Rusch D."/>
            <person name="Podicherti R."/>
            <person name="Tsui H.-C.T."/>
            <person name="Winkler M.E."/>
        </authorList>
    </citation>
    <scope>NUCLEOTIDE SEQUENCE</scope>
</reference>
<feature type="non-terminal residue" evidence="2">
    <location>
        <position position="1"/>
    </location>
</feature>
<organism evidence="2">
    <name type="scientific">marine metagenome</name>
    <dbReference type="NCBI Taxonomy" id="408172"/>
    <lineage>
        <taxon>unclassified sequences</taxon>
        <taxon>metagenomes</taxon>
        <taxon>ecological metagenomes</taxon>
    </lineage>
</organism>
<accession>A0A382D958</accession>
<proteinExistence type="predicted"/>
<protein>
    <submittedName>
        <fullName evidence="2">Uncharacterized protein</fullName>
    </submittedName>
</protein>
<dbReference type="EMBL" id="UINC01038249">
    <property type="protein sequence ID" value="SVB34988.1"/>
    <property type="molecule type" value="Genomic_DNA"/>
</dbReference>
<dbReference type="AlphaFoldDB" id="A0A382D958"/>
<feature type="region of interest" description="Disordered" evidence="1">
    <location>
        <begin position="1"/>
        <end position="22"/>
    </location>
</feature>
<feature type="compositionally biased region" description="Basic and acidic residues" evidence="1">
    <location>
        <begin position="1"/>
        <end position="11"/>
    </location>
</feature>
<gene>
    <name evidence="2" type="ORF">METZ01_LOCUS187842</name>
</gene>
<sequence>CNQKKGDRTPDEANMQLNRKPKRPNRIHYFQRFVKDLQDDWRPYLFMEPLL</sequence>
<evidence type="ECO:0000313" key="2">
    <source>
        <dbReference type="EMBL" id="SVB34988.1"/>
    </source>
</evidence>